<dbReference type="RefSeq" id="WP_146758891.1">
    <property type="nucleotide sequence ID" value="NZ_PYAA01000044.1"/>
</dbReference>
<organism evidence="1 2">
    <name type="scientific">Micromonospora noduli</name>
    <dbReference type="NCBI Taxonomy" id="709876"/>
    <lineage>
        <taxon>Bacteria</taxon>
        <taxon>Bacillati</taxon>
        <taxon>Actinomycetota</taxon>
        <taxon>Actinomycetes</taxon>
        <taxon>Micromonosporales</taxon>
        <taxon>Micromonosporaceae</taxon>
        <taxon>Micromonospora</taxon>
    </lineage>
</organism>
<name>A0A328N213_9ACTN</name>
<protein>
    <submittedName>
        <fullName evidence="1">Uncharacterized protein</fullName>
    </submittedName>
</protein>
<dbReference type="AlphaFoldDB" id="A0A328N213"/>
<gene>
    <name evidence="1" type="ORF">LAH08_06093</name>
</gene>
<sequence length="67" mass="7270">MEIDSLVKSLSYPSLLALSSSPELVDDVLRYATTHAKTREAYWHHKTLTPVDVGKGGMRTTPAQGAA</sequence>
<proteinExistence type="predicted"/>
<dbReference type="EMBL" id="PYAA01000044">
    <property type="protein sequence ID" value="RAN94258.1"/>
    <property type="molecule type" value="Genomic_DNA"/>
</dbReference>
<comment type="caution">
    <text evidence="1">The sequence shown here is derived from an EMBL/GenBank/DDBJ whole genome shotgun (WGS) entry which is preliminary data.</text>
</comment>
<reference evidence="1 2" key="1">
    <citation type="submission" date="2018-03" db="EMBL/GenBank/DDBJ databases">
        <title>Defining the species Micromonospora saelicesensis and Micromonospora noduli under the framework of genomics.</title>
        <authorList>
            <person name="Riesco R."/>
            <person name="Trujillo M.E."/>
        </authorList>
    </citation>
    <scope>NUCLEOTIDE SEQUENCE [LARGE SCALE GENOMIC DNA]</scope>
    <source>
        <strain evidence="1 2">LAH08</strain>
    </source>
</reference>
<accession>A0A328N213</accession>
<evidence type="ECO:0000313" key="1">
    <source>
        <dbReference type="EMBL" id="RAN94258.1"/>
    </source>
</evidence>
<evidence type="ECO:0000313" key="2">
    <source>
        <dbReference type="Proteomes" id="UP000248966"/>
    </source>
</evidence>
<dbReference type="Proteomes" id="UP000248966">
    <property type="component" value="Unassembled WGS sequence"/>
</dbReference>